<evidence type="ECO:0000259" key="7">
    <source>
        <dbReference type="Pfam" id="PF04138"/>
    </source>
</evidence>
<dbReference type="InterPro" id="IPR051401">
    <property type="entry name" value="GtrA_CellWall_Glycosyl"/>
</dbReference>
<evidence type="ECO:0000256" key="5">
    <source>
        <dbReference type="ARBA" id="ARBA00023136"/>
    </source>
</evidence>
<evidence type="ECO:0000256" key="2">
    <source>
        <dbReference type="ARBA" id="ARBA00009399"/>
    </source>
</evidence>
<comment type="caution">
    <text evidence="8">The sequence shown here is derived from an EMBL/GenBank/DDBJ whole genome shotgun (WGS) entry which is preliminary data.</text>
</comment>
<comment type="subcellular location">
    <subcellularLocation>
        <location evidence="1">Membrane</location>
        <topology evidence="1">Multi-pass membrane protein</topology>
    </subcellularLocation>
</comment>
<dbReference type="RefSeq" id="WP_386664770.1">
    <property type="nucleotide sequence ID" value="NZ_JBHLTG010000001.1"/>
</dbReference>
<evidence type="ECO:0000256" key="6">
    <source>
        <dbReference type="SAM" id="Phobius"/>
    </source>
</evidence>
<comment type="similarity">
    <text evidence="2">Belongs to the GtrA family.</text>
</comment>
<feature type="transmembrane region" description="Helical" evidence="6">
    <location>
        <begin position="41"/>
        <end position="61"/>
    </location>
</feature>
<dbReference type="Proteomes" id="UP001589896">
    <property type="component" value="Unassembled WGS sequence"/>
</dbReference>
<feature type="transmembrane region" description="Helical" evidence="6">
    <location>
        <begin position="73"/>
        <end position="94"/>
    </location>
</feature>
<evidence type="ECO:0000313" key="8">
    <source>
        <dbReference type="EMBL" id="MFC0676874.1"/>
    </source>
</evidence>
<keyword evidence="3 6" id="KW-0812">Transmembrane</keyword>
<dbReference type="PANTHER" id="PTHR38459:SF1">
    <property type="entry name" value="PROPHAGE BACTOPRENOL-LINKED GLUCOSE TRANSLOCASE HOMOLOG"/>
    <property type="match status" value="1"/>
</dbReference>
<gene>
    <name evidence="8" type="ORF">ACFFGH_03280</name>
</gene>
<feature type="transmembrane region" description="Helical" evidence="6">
    <location>
        <begin position="12"/>
        <end position="35"/>
    </location>
</feature>
<keyword evidence="5 6" id="KW-0472">Membrane</keyword>
<dbReference type="EMBL" id="JBHLTG010000001">
    <property type="protein sequence ID" value="MFC0676874.1"/>
    <property type="molecule type" value="Genomic_DNA"/>
</dbReference>
<organism evidence="8 9">
    <name type="scientific">Lysobacter korlensis</name>
    <dbReference type="NCBI Taxonomy" id="553636"/>
    <lineage>
        <taxon>Bacteria</taxon>
        <taxon>Pseudomonadati</taxon>
        <taxon>Pseudomonadota</taxon>
        <taxon>Gammaproteobacteria</taxon>
        <taxon>Lysobacterales</taxon>
        <taxon>Lysobacteraceae</taxon>
        <taxon>Lysobacter</taxon>
    </lineage>
</organism>
<evidence type="ECO:0000256" key="1">
    <source>
        <dbReference type="ARBA" id="ARBA00004141"/>
    </source>
</evidence>
<evidence type="ECO:0000313" key="9">
    <source>
        <dbReference type="Proteomes" id="UP001589896"/>
    </source>
</evidence>
<keyword evidence="9" id="KW-1185">Reference proteome</keyword>
<sequence length="128" mass="13922">MTPLWRQGLGYGAVGGLQLLLDWLSFVALTAIGIPAAVSNVVGRIAGAVLGFWLNGVITFRSEGASRLGWARFGRFAASWSLMTVLSTLAVHYINAQAGLQWAWLLKPAVDIVLALLGFIASRYWIYR</sequence>
<feature type="transmembrane region" description="Helical" evidence="6">
    <location>
        <begin position="106"/>
        <end position="126"/>
    </location>
</feature>
<reference evidence="8 9" key="1">
    <citation type="submission" date="2024-09" db="EMBL/GenBank/DDBJ databases">
        <authorList>
            <person name="Sun Q."/>
            <person name="Mori K."/>
        </authorList>
    </citation>
    <scope>NUCLEOTIDE SEQUENCE [LARGE SCALE GENOMIC DNA]</scope>
    <source>
        <strain evidence="8 9">KCTC 23076</strain>
    </source>
</reference>
<evidence type="ECO:0000256" key="4">
    <source>
        <dbReference type="ARBA" id="ARBA00022989"/>
    </source>
</evidence>
<keyword evidence="4 6" id="KW-1133">Transmembrane helix</keyword>
<dbReference type="Pfam" id="PF04138">
    <property type="entry name" value="GtrA_DPMS_TM"/>
    <property type="match status" value="1"/>
</dbReference>
<name>A0ABV6RIQ7_9GAMM</name>
<proteinExistence type="inferred from homology"/>
<protein>
    <submittedName>
        <fullName evidence="8">GtrA family protein</fullName>
    </submittedName>
</protein>
<evidence type="ECO:0000256" key="3">
    <source>
        <dbReference type="ARBA" id="ARBA00022692"/>
    </source>
</evidence>
<feature type="domain" description="GtrA/DPMS transmembrane" evidence="7">
    <location>
        <begin position="11"/>
        <end position="126"/>
    </location>
</feature>
<dbReference type="PANTHER" id="PTHR38459">
    <property type="entry name" value="PROPHAGE BACTOPRENOL-LINKED GLUCOSE TRANSLOCASE HOMOLOG"/>
    <property type="match status" value="1"/>
</dbReference>
<dbReference type="InterPro" id="IPR007267">
    <property type="entry name" value="GtrA_DPMS_TM"/>
</dbReference>
<accession>A0ABV6RIQ7</accession>